<dbReference type="InterPro" id="IPR000835">
    <property type="entry name" value="HTH_MarR-typ"/>
</dbReference>
<dbReference type="AlphaFoldDB" id="A0A1H0S1N3"/>
<feature type="domain" description="HTH marR-type" evidence="2">
    <location>
        <begin position="4"/>
        <end position="134"/>
    </location>
</feature>
<dbReference type="EMBL" id="FNJN01000008">
    <property type="protein sequence ID" value="SDP35672.1"/>
    <property type="molecule type" value="Genomic_DNA"/>
</dbReference>
<protein>
    <submittedName>
        <fullName evidence="3">DNA-binding transcriptional regulator, MarR family</fullName>
    </submittedName>
</protein>
<dbReference type="RefSeq" id="WP_081349890.1">
    <property type="nucleotide sequence ID" value="NZ_FNJN01000008.1"/>
</dbReference>
<gene>
    <name evidence="3" type="ORF">SAMN04487788_3134</name>
</gene>
<dbReference type="PANTHER" id="PTHR39515">
    <property type="entry name" value="CONSERVED PROTEIN"/>
    <property type="match status" value="1"/>
</dbReference>
<dbReference type="Proteomes" id="UP000186456">
    <property type="component" value="Unassembled WGS sequence"/>
</dbReference>
<dbReference type="Pfam" id="PF01047">
    <property type="entry name" value="MarR"/>
    <property type="match status" value="1"/>
</dbReference>
<evidence type="ECO:0000313" key="4">
    <source>
        <dbReference type="Proteomes" id="UP000186456"/>
    </source>
</evidence>
<dbReference type="SUPFAM" id="SSF46785">
    <property type="entry name" value="Winged helix' DNA-binding domain"/>
    <property type="match status" value="1"/>
</dbReference>
<reference evidence="3 4" key="1">
    <citation type="submission" date="2016-10" db="EMBL/GenBank/DDBJ databases">
        <authorList>
            <person name="de Groot N.N."/>
        </authorList>
    </citation>
    <scope>NUCLEOTIDE SEQUENCE [LARGE SCALE GENOMIC DNA]</scope>
    <source>
        <strain evidence="3 4">StLB037</strain>
    </source>
</reference>
<evidence type="ECO:0000259" key="2">
    <source>
        <dbReference type="PROSITE" id="PS50995"/>
    </source>
</evidence>
<dbReference type="InterPro" id="IPR036388">
    <property type="entry name" value="WH-like_DNA-bd_sf"/>
</dbReference>
<keyword evidence="3" id="KW-0238">DNA-binding</keyword>
<proteinExistence type="predicted"/>
<dbReference type="PANTHER" id="PTHR39515:SF2">
    <property type="entry name" value="HTH-TYPE TRANSCRIPTIONAL REGULATOR RV0880"/>
    <property type="match status" value="1"/>
</dbReference>
<sequence length="180" mass="19451">MTRHDDLQTLLLAVHALTRVAALDTQTDAPAAQWRTLTLLRDHGPQRLGDLATLSRVTQPGMTRLVHQMDAAGLVERRRLPDDSRVSVIAATAKGLDALAGWYEQFRAALAPHVADLSEKEWDAVSVAASALSLRVGMAPTPAGRNETTDDRTPDDDGAADPTEDRGVPTESAEEQEVVR</sequence>
<dbReference type="SMART" id="SM00347">
    <property type="entry name" value="HTH_MARR"/>
    <property type="match status" value="1"/>
</dbReference>
<accession>A0A1H0S1N3</accession>
<dbReference type="InterPro" id="IPR036390">
    <property type="entry name" value="WH_DNA-bd_sf"/>
</dbReference>
<name>A0A1H0S1N3_MICTS</name>
<evidence type="ECO:0000256" key="1">
    <source>
        <dbReference type="SAM" id="MobiDB-lite"/>
    </source>
</evidence>
<dbReference type="Gene3D" id="1.10.10.10">
    <property type="entry name" value="Winged helix-like DNA-binding domain superfamily/Winged helix DNA-binding domain"/>
    <property type="match status" value="1"/>
</dbReference>
<dbReference type="GO" id="GO:0003700">
    <property type="term" value="F:DNA-binding transcription factor activity"/>
    <property type="evidence" value="ECO:0007669"/>
    <property type="project" value="InterPro"/>
</dbReference>
<dbReference type="PROSITE" id="PS50995">
    <property type="entry name" value="HTH_MARR_2"/>
    <property type="match status" value="1"/>
</dbReference>
<dbReference type="InterPro" id="IPR052526">
    <property type="entry name" value="HTH-type_Bedaq_tolerance"/>
</dbReference>
<feature type="region of interest" description="Disordered" evidence="1">
    <location>
        <begin position="138"/>
        <end position="180"/>
    </location>
</feature>
<organism evidence="3 4">
    <name type="scientific">Microbacterium testaceum (strain StLB037)</name>
    <dbReference type="NCBI Taxonomy" id="979556"/>
    <lineage>
        <taxon>Bacteria</taxon>
        <taxon>Bacillati</taxon>
        <taxon>Actinomycetota</taxon>
        <taxon>Actinomycetes</taxon>
        <taxon>Micrococcales</taxon>
        <taxon>Microbacteriaceae</taxon>
        <taxon>Microbacterium</taxon>
    </lineage>
</organism>
<dbReference type="GO" id="GO:0003677">
    <property type="term" value="F:DNA binding"/>
    <property type="evidence" value="ECO:0007669"/>
    <property type="project" value="UniProtKB-KW"/>
</dbReference>
<evidence type="ECO:0000313" key="3">
    <source>
        <dbReference type="EMBL" id="SDP35672.1"/>
    </source>
</evidence>